<keyword evidence="2" id="KW-1185">Reference proteome</keyword>
<comment type="caution">
    <text evidence="1">The sequence shown here is derived from an EMBL/GenBank/DDBJ whole genome shotgun (WGS) entry which is preliminary data.</text>
</comment>
<sequence length="282" mass="31915">MSYPVVDPDECRGKTIELLLVESPTQVTIMFSGSRQGYDLLVSDLSILDGATINRVCVTCRGYNAWFKCSGERKLAGVMTAVGAKANVGELMLDIANVPRRSVVFERWLCSTLIPARFTYALCGHFRLTLETCHRFRGFLKREIVFPHAVLRWNEQKFMITTDVDSITEFMRFIADWDHMITIRCMGTQVVLRAACQMATMAQLIGQLCRGPYWRVMNWNDVQEQLPLSKRKILVSIAPKKAGLVACRIQSYPVTPTAWASLKSFIRATLTGNHPFEHACLI</sequence>
<gene>
    <name evidence="1" type="ORF">MSPICULIGERA_LOCUS21638</name>
</gene>
<protein>
    <submittedName>
        <fullName evidence="1">Uncharacterized protein</fullName>
    </submittedName>
</protein>
<dbReference type="EMBL" id="CATQJA010002665">
    <property type="protein sequence ID" value="CAJ0583565.1"/>
    <property type="molecule type" value="Genomic_DNA"/>
</dbReference>
<reference evidence="1" key="1">
    <citation type="submission" date="2023-06" db="EMBL/GenBank/DDBJ databases">
        <authorList>
            <person name="Delattre M."/>
        </authorList>
    </citation>
    <scope>NUCLEOTIDE SEQUENCE</scope>
    <source>
        <strain evidence="1">AF72</strain>
    </source>
</reference>
<name>A0AA36G8W3_9BILA</name>
<feature type="non-terminal residue" evidence="1">
    <location>
        <position position="1"/>
    </location>
</feature>
<organism evidence="1 2">
    <name type="scientific">Mesorhabditis spiculigera</name>
    <dbReference type="NCBI Taxonomy" id="96644"/>
    <lineage>
        <taxon>Eukaryota</taxon>
        <taxon>Metazoa</taxon>
        <taxon>Ecdysozoa</taxon>
        <taxon>Nematoda</taxon>
        <taxon>Chromadorea</taxon>
        <taxon>Rhabditida</taxon>
        <taxon>Rhabditina</taxon>
        <taxon>Rhabditomorpha</taxon>
        <taxon>Rhabditoidea</taxon>
        <taxon>Rhabditidae</taxon>
        <taxon>Mesorhabditinae</taxon>
        <taxon>Mesorhabditis</taxon>
    </lineage>
</organism>
<proteinExistence type="predicted"/>
<evidence type="ECO:0000313" key="1">
    <source>
        <dbReference type="EMBL" id="CAJ0583565.1"/>
    </source>
</evidence>
<dbReference type="AlphaFoldDB" id="A0AA36G8W3"/>
<dbReference type="Proteomes" id="UP001177023">
    <property type="component" value="Unassembled WGS sequence"/>
</dbReference>
<evidence type="ECO:0000313" key="2">
    <source>
        <dbReference type="Proteomes" id="UP001177023"/>
    </source>
</evidence>
<accession>A0AA36G8W3</accession>